<evidence type="ECO:0000256" key="12">
    <source>
        <dbReference type="ARBA" id="ARBA00023136"/>
    </source>
</evidence>
<comment type="caution">
    <text evidence="15">The sequence shown here is derived from an EMBL/GenBank/DDBJ whole genome shotgun (WGS) entry which is preliminary data.</text>
</comment>
<evidence type="ECO:0000256" key="9">
    <source>
        <dbReference type="ARBA" id="ARBA00023002"/>
    </source>
</evidence>
<evidence type="ECO:0000256" key="1">
    <source>
        <dbReference type="ARBA" id="ARBA00001971"/>
    </source>
</evidence>
<evidence type="ECO:0000256" key="11">
    <source>
        <dbReference type="ARBA" id="ARBA00023033"/>
    </source>
</evidence>
<evidence type="ECO:0000256" key="2">
    <source>
        <dbReference type="ARBA" id="ARBA00004370"/>
    </source>
</evidence>
<keyword evidence="11 14" id="KW-0503">Monooxygenase</keyword>
<protein>
    <submittedName>
        <fullName evidence="15">Cytochrome P450</fullName>
    </submittedName>
</protein>
<evidence type="ECO:0000256" key="3">
    <source>
        <dbReference type="ARBA" id="ARBA00004721"/>
    </source>
</evidence>
<dbReference type="InterPro" id="IPR050121">
    <property type="entry name" value="Cytochrome_P450_monoxygenase"/>
</dbReference>
<evidence type="ECO:0000313" key="16">
    <source>
        <dbReference type="Proteomes" id="UP001221142"/>
    </source>
</evidence>
<dbReference type="PRINTS" id="PR00463">
    <property type="entry name" value="EP450I"/>
</dbReference>
<comment type="pathway">
    <text evidence="3">Secondary metabolite biosynthesis; terpenoid biosynthesis.</text>
</comment>
<dbReference type="PANTHER" id="PTHR24305">
    <property type="entry name" value="CYTOCHROME P450"/>
    <property type="match status" value="1"/>
</dbReference>
<comment type="similarity">
    <text evidence="4 14">Belongs to the cytochrome P450 family.</text>
</comment>
<feature type="binding site" description="axial binding residue" evidence="13">
    <location>
        <position position="465"/>
    </location>
    <ligand>
        <name>heme</name>
        <dbReference type="ChEBI" id="CHEBI:30413"/>
    </ligand>
    <ligandPart>
        <name>Fe</name>
        <dbReference type="ChEBI" id="CHEBI:18248"/>
    </ligandPart>
</feature>
<keyword evidence="7 13" id="KW-0479">Metal-binding</keyword>
<sequence length="524" mass="58887">MKDLSPAFIATLAGLAAVLLWKLKRKSDLQKLPLPAASSWLWGHEKTIFEREPGHAFNEWTRNLGLTYRIKAAFWAPDVLVLSDPAGIGHILQDKIYDYHHSAVVRPRVARLLGKGLGWVEGEAEHRRMRRLVIPSLSSENIKAMAPDIRDTASRAVNDLVSEIQTLGDESVLNILQWTAKATLNVIGRVAFLYDFDGGKSEEAHRILNARRQGVSPIVKYAGFFTLMLLRRFPFLNDLPISSIQAQGIAKLTVQSGVAQEMVPPCVRRNKDLLHQSQGSYKDLLSRLLSAYAEGAMSHEELFEQISTFVISGHETTTHTLAFTIWQLARHPNVQARLRRELDTVSEEPSYEDFQSRLPYLDAVLKETLRLFPGLPYMERVATTPDVIPLREAVKLSDGRTVTEIPIETGQTVLIPIIAIHRQEAVWDSAEEFRPERWLMGLPPKEKLVTGWSHTLAFSDGPRNCIGFRLAIFQYKVILTSLMRKFTFSDTGAQVLLKISSSLQPWVAGSEDDGPSLPVHVHLT</sequence>
<dbReference type="PRINTS" id="PR00385">
    <property type="entry name" value="P450"/>
</dbReference>
<dbReference type="InterPro" id="IPR002401">
    <property type="entry name" value="Cyt_P450_E_grp-I"/>
</dbReference>
<evidence type="ECO:0000256" key="5">
    <source>
        <dbReference type="ARBA" id="ARBA00022617"/>
    </source>
</evidence>
<keyword evidence="5 13" id="KW-0349">Heme</keyword>
<dbReference type="GO" id="GO:0004497">
    <property type="term" value="F:monooxygenase activity"/>
    <property type="evidence" value="ECO:0007669"/>
    <property type="project" value="UniProtKB-KW"/>
</dbReference>
<organism evidence="15 16">
    <name type="scientific">Roridomyces roridus</name>
    <dbReference type="NCBI Taxonomy" id="1738132"/>
    <lineage>
        <taxon>Eukaryota</taxon>
        <taxon>Fungi</taxon>
        <taxon>Dikarya</taxon>
        <taxon>Basidiomycota</taxon>
        <taxon>Agaricomycotina</taxon>
        <taxon>Agaricomycetes</taxon>
        <taxon>Agaricomycetidae</taxon>
        <taxon>Agaricales</taxon>
        <taxon>Marasmiineae</taxon>
        <taxon>Mycenaceae</taxon>
        <taxon>Roridomyces</taxon>
    </lineage>
</organism>
<dbReference type="PROSITE" id="PS00086">
    <property type="entry name" value="CYTOCHROME_P450"/>
    <property type="match status" value="1"/>
</dbReference>
<keyword evidence="10 13" id="KW-0408">Iron</keyword>
<dbReference type="AlphaFoldDB" id="A0AAD7C3G3"/>
<dbReference type="GO" id="GO:0020037">
    <property type="term" value="F:heme binding"/>
    <property type="evidence" value="ECO:0007669"/>
    <property type="project" value="InterPro"/>
</dbReference>
<name>A0AAD7C3G3_9AGAR</name>
<dbReference type="InterPro" id="IPR036396">
    <property type="entry name" value="Cyt_P450_sf"/>
</dbReference>
<keyword evidence="8" id="KW-1133">Transmembrane helix</keyword>
<evidence type="ECO:0000256" key="13">
    <source>
        <dbReference type="PIRSR" id="PIRSR602401-1"/>
    </source>
</evidence>
<proteinExistence type="inferred from homology"/>
<evidence type="ECO:0000313" key="15">
    <source>
        <dbReference type="EMBL" id="KAJ7638181.1"/>
    </source>
</evidence>
<comment type="subcellular location">
    <subcellularLocation>
        <location evidence="2">Membrane</location>
    </subcellularLocation>
</comment>
<dbReference type="GO" id="GO:0016705">
    <property type="term" value="F:oxidoreductase activity, acting on paired donors, with incorporation or reduction of molecular oxygen"/>
    <property type="evidence" value="ECO:0007669"/>
    <property type="project" value="InterPro"/>
</dbReference>
<reference evidence="15" key="1">
    <citation type="submission" date="2023-03" db="EMBL/GenBank/DDBJ databases">
        <title>Massive genome expansion in bonnet fungi (Mycena s.s.) driven by repeated elements and novel gene families across ecological guilds.</title>
        <authorList>
            <consortium name="Lawrence Berkeley National Laboratory"/>
            <person name="Harder C.B."/>
            <person name="Miyauchi S."/>
            <person name="Viragh M."/>
            <person name="Kuo A."/>
            <person name="Thoen E."/>
            <person name="Andreopoulos B."/>
            <person name="Lu D."/>
            <person name="Skrede I."/>
            <person name="Drula E."/>
            <person name="Henrissat B."/>
            <person name="Morin E."/>
            <person name="Kohler A."/>
            <person name="Barry K."/>
            <person name="LaButti K."/>
            <person name="Morin E."/>
            <person name="Salamov A."/>
            <person name="Lipzen A."/>
            <person name="Mereny Z."/>
            <person name="Hegedus B."/>
            <person name="Baldrian P."/>
            <person name="Stursova M."/>
            <person name="Weitz H."/>
            <person name="Taylor A."/>
            <person name="Grigoriev I.V."/>
            <person name="Nagy L.G."/>
            <person name="Martin F."/>
            <person name="Kauserud H."/>
        </authorList>
    </citation>
    <scope>NUCLEOTIDE SEQUENCE</scope>
    <source>
        <strain evidence="15">9284</strain>
    </source>
</reference>
<keyword evidence="16" id="KW-1185">Reference proteome</keyword>
<dbReference type="GO" id="GO:0016020">
    <property type="term" value="C:membrane"/>
    <property type="evidence" value="ECO:0007669"/>
    <property type="project" value="UniProtKB-SubCell"/>
</dbReference>
<dbReference type="PANTHER" id="PTHR24305:SF166">
    <property type="entry name" value="CYTOCHROME P450 12A4, MITOCHONDRIAL-RELATED"/>
    <property type="match status" value="1"/>
</dbReference>
<accession>A0AAD7C3G3</accession>
<dbReference type="Proteomes" id="UP001221142">
    <property type="component" value="Unassembled WGS sequence"/>
</dbReference>
<evidence type="ECO:0000256" key="6">
    <source>
        <dbReference type="ARBA" id="ARBA00022692"/>
    </source>
</evidence>
<dbReference type="Gene3D" id="1.10.630.10">
    <property type="entry name" value="Cytochrome P450"/>
    <property type="match status" value="1"/>
</dbReference>
<dbReference type="GO" id="GO:0005506">
    <property type="term" value="F:iron ion binding"/>
    <property type="evidence" value="ECO:0007669"/>
    <property type="project" value="InterPro"/>
</dbReference>
<dbReference type="InterPro" id="IPR017972">
    <property type="entry name" value="Cyt_P450_CS"/>
</dbReference>
<gene>
    <name evidence="15" type="ORF">FB45DRAFT_739540</name>
</gene>
<evidence type="ECO:0000256" key="7">
    <source>
        <dbReference type="ARBA" id="ARBA00022723"/>
    </source>
</evidence>
<keyword evidence="12" id="KW-0472">Membrane</keyword>
<dbReference type="InterPro" id="IPR001128">
    <property type="entry name" value="Cyt_P450"/>
</dbReference>
<dbReference type="Pfam" id="PF00067">
    <property type="entry name" value="p450"/>
    <property type="match status" value="1"/>
</dbReference>
<dbReference type="SUPFAM" id="SSF48264">
    <property type="entry name" value="Cytochrome P450"/>
    <property type="match status" value="1"/>
</dbReference>
<evidence type="ECO:0000256" key="8">
    <source>
        <dbReference type="ARBA" id="ARBA00022989"/>
    </source>
</evidence>
<keyword evidence="9 14" id="KW-0560">Oxidoreductase</keyword>
<comment type="cofactor">
    <cofactor evidence="1 13">
        <name>heme</name>
        <dbReference type="ChEBI" id="CHEBI:30413"/>
    </cofactor>
</comment>
<evidence type="ECO:0000256" key="4">
    <source>
        <dbReference type="ARBA" id="ARBA00010617"/>
    </source>
</evidence>
<keyword evidence="6" id="KW-0812">Transmembrane</keyword>
<evidence type="ECO:0000256" key="14">
    <source>
        <dbReference type="RuleBase" id="RU000461"/>
    </source>
</evidence>
<evidence type="ECO:0000256" key="10">
    <source>
        <dbReference type="ARBA" id="ARBA00023004"/>
    </source>
</evidence>
<dbReference type="EMBL" id="JARKIF010000005">
    <property type="protein sequence ID" value="KAJ7638181.1"/>
    <property type="molecule type" value="Genomic_DNA"/>
</dbReference>